<organism evidence="1 2">
    <name type="scientific">Rhizobium phage RHph_Y2_6</name>
    <dbReference type="NCBI Taxonomy" id="2509576"/>
    <lineage>
        <taxon>Viruses</taxon>
        <taxon>Duplodnaviria</taxon>
        <taxon>Heunggongvirae</taxon>
        <taxon>Uroviricota</taxon>
        <taxon>Caudoviricetes</taxon>
        <taxon>Schitoviridae</taxon>
        <taxon>Demetervirinae</taxon>
        <taxon>Acanvirus</taxon>
        <taxon>Acanvirus Y26</taxon>
    </lineage>
</organism>
<evidence type="ECO:0000313" key="2">
    <source>
        <dbReference type="Proteomes" id="UP000656384"/>
    </source>
</evidence>
<name>A0A7S5QZA5_9CAUD</name>
<sequence length="194" mass="20053">MVDTIDVKDANGVTRTVKTNDPIVTALSGTLGVDQKSAAHDVTVAITRPADTTAYTALDVIGDATAGHGKLTFASVAKTGGGSVIVTGAHIRFDNNTAPASAFRLHLYSSLPAGTALADNVAFDLPSTDRDAYLGWVDIPAPILLGSTAEAQALNIGLQIKLPTADVFGYLQTINGYTPGSGITYKVTLHTLEV</sequence>
<gene>
    <name evidence="1" type="ORF">EVB68_040</name>
</gene>
<accession>A0A7S5QZA5</accession>
<proteinExistence type="predicted"/>
<dbReference type="Proteomes" id="UP000656384">
    <property type="component" value="Segment"/>
</dbReference>
<reference evidence="1" key="1">
    <citation type="submission" date="2020-01" db="EMBL/GenBank/DDBJ databases">
        <title>Patterns of diversity and host range of bacteriophage communities associated with bean-nodulatin bacteria.</title>
        <authorList>
            <person name="Vann Cauwenberghe J."/>
            <person name="Santamaria R.I."/>
            <person name="Bustos P."/>
            <person name="Juarez S."/>
            <person name="Gonzalez V."/>
        </authorList>
    </citation>
    <scope>NUCLEOTIDE SEQUENCE</scope>
</reference>
<protein>
    <submittedName>
        <fullName evidence="1">Uncharacterized protein</fullName>
    </submittedName>
</protein>
<dbReference type="EMBL" id="MN988497">
    <property type="protein sequence ID" value="QIG68777.1"/>
    <property type="molecule type" value="Genomic_DNA"/>
</dbReference>
<keyword evidence="2" id="KW-1185">Reference proteome</keyword>
<evidence type="ECO:0000313" key="1">
    <source>
        <dbReference type="EMBL" id="QIG68777.1"/>
    </source>
</evidence>